<proteinExistence type="predicted"/>
<accession>A0ABW6X557</accession>
<dbReference type="EMBL" id="JBIBEG010000003">
    <property type="protein sequence ID" value="MFF5897141.1"/>
    <property type="molecule type" value="Genomic_DNA"/>
</dbReference>
<name>A0ABW6X557_9ACTN</name>
<evidence type="ECO:0000313" key="1">
    <source>
        <dbReference type="EMBL" id="MFF5897141.1"/>
    </source>
</evidence>
<organism evidence="1 2">
    <name type="scientific">Streptomyces argenteolus</name>
    <dbReference type="NCBI Taxonomy" id="67274"/>
    <lineage>
        <taxon>Bacteria</taxon>
        <taxon>Bacillati</taxon>
        <taxon>Actinomycetota</taxon>
        <taxon>Actinomycetes</taxon>
        <taxon>Kitasatosporales</taxon>
        <taxon>Streptomycetaceae</taxon>
        <taxon>Streptomyces</taxon>
    </lineage>
</organism>
<reference evidence="1 2" key="1">
    <citation type="submission" date="2024-10" db="EMBL/GenBank/DDBJ databases">
        <title>The Natural Products Discovery Center: Release of the First 8490 Sequenced Strains for Exploring Actinobacteria Biosynthetic Diversity.</title>
        <authorList>
            <person name="Kalkreuter E."/>
            <person name="Kautsar S.A."/>
            <person name="Yang D."/>
            <person name="Bader C.D."/>
            <person name="Teijaro C.N."/>
            <person name="Fluegel L."/>
            <person name="Davis C.M."/>
            <person name="Simpson J.R."/>
            <person name="Lauterbach L."/>
            <person name="Steele A.D."/>
            <person name="Gui C."/>
            <person name="Meng S."/>
            <person name="Li G."/>
            <person name="Viehrig K."/>
            <person name="Ye F."/>
            <person name="Su P."/>
            <person name="Kiefer A.F."/>
            <person name="Nichols A."/>
            <person name="Cepeda A.J."/>
            <person name="Yan W."/>
            <person name="Fan B."/>
            <person name="Jiang Y."/>
            <person name="Adhikari A."/>
            <person name="Zheng C.-J."/>
            <person name="Schuster L."/>
            <person name="Cowan T.M."/>
            <person name="Smanski M.J."/>
            <person name="Chevrette M.G."/>
            <person name="De Carvalho L.P.S."/>
            <person name="Shen B."/>
        </authorList>
    </citation>
    <scope>NUCLEOTIDE SEQUENCE [LARGE SCALE GENOMIC DNA]</scope>
    <source>
        <strain evidence="1 2">NPDC012540</strain>
    </source>
</reference>
<sequence>MPTSVRDNPDGLRPWAGGFREAEAFAGPHNALSPRAETPGD</sequence>
<dbReference type="RefSeq" id="WP_387901946.1">
    <property type="nucleotide sequence ID" value="NZ_JBIBEG010000003.1"/>
</dbReference>
<protein>
    <submittedName>
        <fullName evidence="1">Uncharacterized protein</fullName>
    </submittedName>
</protein>
<comment type="caution">
    <text evidence="1">The sequence shown here is derived from an EMBL/GenBank/DDBJ whole genome shotgun (WGS) entry which is preliminary data.</text>
</comment>
<keyword evidence="2" id="KW-1185">Reference proteome</keyword>
<gene>
    <name evidence="1" type="ORF">ACFY8O_14570</name>
</gene>
<evidence type="ECO:0000313" key="2">
    <source>
        <dbReference type="Proteomes" id="UP001602322"/>
    </source>
</evidence>
<dbReference type="Proteomes" id="UP001602322">
    <property type="component" value="Unassembled WGS sequence"/>
</dbReference>